<dbReference type="AlphaFoldDB" id="A0A0A9DTL3"/>
<feature type="compositionally biased region" description="Low complexity" evidence="1">
    <location>
        <begin position="32"/>
        <end position="43"/>
    </location>
</feature>
<sequence>MRHSEPSFPTTPPRRSGAPLATNPVQGSSRSDVGLNDLGLGLDSAKLRSPRRTPTPPHPEYPTRSRLDMEFAATGVRWVRHPVHEMRLPSRIAAAGPSHVD</sequence>
<reference evidence="2" key="1">
    <citation type="submission" date="2014-09" db="EMBL/GenBank/DDBJ databases">
        <authorList>
            <person name="Magalhaes I.L.F."/>
            <person name="Oliveira U."/>
            <person name="Santos F.R."/>
            <person name="Vidigal T.H.D.A."/>
            <person name="Brescovit A.D."/>
            <person name="Santos A.J."/>
        </authorList>
    </citation>
    <scope>NUCLEOTIDE SEQUENCE</scope>
    <source>
        <tissue evidence="2">Shoot tissue taken approximately 20 cm above the soil surface</tissue>
    </source>
</reference>
<protein>
    <submittedName>
        <fullName evidence="2">Uncharacterized protein</fullName>
    </submittedName>
</protein>
<name>A0A0A9DTL3_ARUDO</name>
<dbReference type="EMBL" id="GBRH01205961">
    <property type="protein sequence ID" value="JAD91934.1"/>
    <property type="molecule type" value="Transcribed_RNA"/>
</dbReference>
<feature type="region of interest" description="Disordered" evidence="1">
    <location>
        <begin position="1"/>
        <end position="67"/>
    </location>
</feature>
<reference evidence="2" key="2">
    <citation type="journal article" date="2015" name="Data Brief">
        <title>Shoot transcriptome of the giant reed, Arundo donax.</title>
        <authorList>
            <person name="Barrero R.A."/>
            <person name="Guerrero F.D."/>
            <person name="Moolhuijzen P."/>
            <person name="Goolsby J.A."/>
            <person name="Tidwell J."/>
            <person name="Bellgard S.E."/>
            <person name="Bellgard M.I."/>
        </authorList>
    </citation>
    <scope>NUCLEOTIDE SEQUENCE</scope>
    <source>
        <tissue evidence="2">Shoot tissue taken approximately 20 cm above the soil surface</tissue>
    </source>
</reference>
<proteinExistence type="predicted"/>
<evidence type="ECO:0000256" key="1">
    <source>
        <dbReference type="SAM" id="MobiDB-lite"/>
    </source>
</evidence>
<evidence type="ECO:0000313" key="2">
    <source>
        <dbReference type="EMBL" id="JAD91934.1"/>
    </source>
</evidence>
<accession>A0A0A9DTL3</accession>
<organism evidence="2">
    <name type="scientific">Arundo donax</name>
    <name type="common">Giant reed</name>
    <name type="synonym">Donax arundinaceus</name>
    <dbReference type="NCBI Taxonomy" id="35708"/>
    <lineage>
        <taxon>Eukaryota</taxon>
        <taxon>Viridiplantae</taxon>
        <taxon>Streptophyta</taxon>
        <taxon>Embryophyta</taxon>
        <taxon>Tracheophyta</taxon>
        <taxon>Spermatophyta</taxon>
        <taxon>Magnoliopsida</taxon>
        <taxon>Liliopsida</taxon>
        <taxon>Poales</taxon>
        <taxon>Poaceae</taxon>
        <taxon>PACMAD clade</taxon>
        <taxon>Arundinoideae</taxon>
        <taxon>Arundineae</taxon>
        <taxon>Arundo</taxon>
    </lineage>
</organism>